<dbReference type="EMBL" id="CP036150">
    <property type="protein sequence ID" value="QEN09231.1"/>
    <property type="molecule type" value="Genomic_DNA"/>
</dbReference>
<reference evidence="3 4" key="1">
    <citation type="submission" date="2019-02" db="EMBL/GenBank/DDBJ databases">
        <title>Complete Genome Sequence and Methylome Analysis of free living Spirochaetas.</title>
        <authorList>
            <person name="Fomenkov A."/>
            <person name="Dubinina G."/>
            <person name="Leshcheva N."/>
            <person name="Mikheeva N."/>
            <person name="Grabovich M."/>
            <person name="Vincze T."/>
            <person name="Roberts R.J."/>
        </authorList>
    </citation>
    <scope>NUCLEOTIDE SEQUENCE [LARGE SCALE GENOMIC DNA]</scope>
    <source>
        <strain evidence="3 4">K2</strain>
    </source>
</reference>
<dbReference type="InterPro" id="IPR006675">
    <property type="entry name" value="HDIG_dom"/>
</dbReference>
<feature type="domain" description="HDOD" evidence="2">
    <location>
        <begin position="234"/>
        <end position="426"/>
    </location>
</feature>
<proteinExistence type="predicted"/>
<dbReference type="InterPro" id="IPR003607">
    <property type="entry name" value="HD/PDEase_dom"/>
</dbReference>
<dbReference type="NCBIfam" id="TIGR00277">
    <property type="entry name" value="HDIG"/>
    <property type="match status" value="1"/>
</dbReference>
<dbReference type="KEGG" id="ock:EXM22_15035"/>
<dbReference type="Proteomes" id="UP000324209">
    <property type="component" value="Chromosome"/>
</dbReference>
<dbReference type="RefSeq" id="WP_149487305.1">
    <property type="nucleotide sequence ID" value="NZ_CP036150.1"/>
</dbReference>
<evidence type="ECO:0000313" key="3">
    <source>
        <dbReference type="EMBL" id="QEN09231.1"/>
    </source>
</evidence>
<keyword evidence="4" id="KW-1185">Reference proteome</keyword>
<dbReference type="OrthoDB" id="355331at2"/>
<sequence>MPPTNISDKIKIAIQKSVPVTVTSYKLNHDTEVYLEDILGVYLRELGQETLVDRLAYCLKELAVNAKKANTKRVYFEEKGLSLDSKDDYQEGMKNFKSETMDRIDHYLELQKQKGLYVKVTFHTFSSNFRIAIRNNVQITRKEQMRIYDRIARSRAFDSMEEAFSEVLDDSEGAGLGIVILILMLKKMGLDEEAFEIDGNSGETIASLTIPIAQVKLDEMDMLTSRIVSEIEALPQFPENITVIQQLINDPNSDINEIARRISTDPSLTADLLRVVNSAKFMLPNRVDNIADAVKMVGLRGLKNLLYSYGSEKILNLPQKKELWDHAHRTAFYSFSLARNVKLTKDFIDDAYVGGILHDMGKIVFSSIHPELLEKIQEFATEKSLSAGLFENLAGGFNHAQIGAKIAEKWNFSESLVQAIRYHHEPHFSKPEYRKVVNCVYLANALCDLEKQNIVYDQLDKDVLKFFRITSEVQLDRMKDILAQAFKSELMM</sequence>
<dbReference type="Gene3D" id="1.10.3210.10">
    <property type="entry name" value="Hypothetical protein af1432"/>
    <property type="match status" value="1"/>
</dbReference>
<evidence type="ECO:0000259" key="2">
    <source>
        <dbReference type="PROSITE" id="PS51833"/>
    </source>
</evidence>
<evidence type="ECO:0000259" key="1">
    <source>
        <dbReference type="PROSITE" id="PS51831"/>
    </source>
</evidence>
<organism evidence="3 4">
    <name type="scientific">Oceanispirochaeta crateris</name>
    <dbReference type="NCBI Taxonomy" id="2518645"/>
    <lineage>
        <taxon>Bacteria</taxon>
        <taxon>Pseudomonadati</taxon>
        <taxon>Spirochaetota</taxon>
        <taxon>Spirochaetia</taxon>
        <taxon>Spirochaetales</taxon>
        <taxon>Spirochaetaceae</taxon>
        <taxon>Oceanispirochaeta</taxon>
    </lineage>
</organism>
<dbReference type="SUPFAM" id="SSF109604">
    <property type="entry name" value="HD-domain/PDEase-like"/>
    <property type="match status" value="1"/>
</dbReference>
<dbReference type="PANTHER" id="PTHR33525">
    <property type="match status" value="1"/>
</dbReference>
<dbReference type="PANTHER" id="PTHR33525:SF3">
    <property type="entry name" value="RIBONUCLEASE Y"/>
    <property type="match status" value="1"/>
</dbReference>
<dbReference type="CDD" id="cd00077">
    <property type="entry name" value="HDc"/>
    <property type="match status" value="1"/>
</dbReference>
<dbReference type="InterPro" id="IPR052340">
    <property type="entry name" value="RNase_Y/CdgJ"/>
</dbReference>
<feature type="domain" description="HD" evidence="1">
    <location>
        <begin position="323"/>
        <end position="449"/>
    </location>
</feature>
<protein>
    <submittedName>
        <fullName evidence="3">HDOD domain-containing protein</fullName>
    </submittedName>
</protein>
<dbReference type="Pfam" id="PF08668">
    <property type="entry name" value="HDOD"/>
    <property type="match status" value="1"/>
</dbReference>
<name>A0A5C1QNI5_9SPIO</name>
<dbReference type="InterPro" id="IPR006674">
    <property type="entry name" value="HD_domain"/>
</dbReference>
<dbReference type="PROSITE" id="PS51831">
    <property type="entry name" value="HD"/>
    <property type="match status" value="1"/>
</dbReference>
<evidence type="ECO:0000313" key="4">
    <source>
        <dbReference type="Proteomes" id="UP000324209"/>
    </source>
</evidence>
<accession>A0A5C1QNI5</accession>
<dbReference type="PROSITE" id="PS51833">
    <property type="entry name" value="HDOD"/>
    <property type="match status" value="1"/>
</dbReference>
<dbReference type="AlphaFoldDB" id="A0A5C1QNI5"/>
<dbReference type="InterPro" id="IPR013976">
    <property type="entry name" value="HDOD"/>
</dbReference>
<gene>
    <name evidence="3" type="ORF">EXM22_15035</name>
</gene>